<feature type="transmembrane region" description="Helical" evidence="1">
    <location>
        <begin position="20"/>
        <end position="42"/>
    </location>
</feature>
<dbReference type="AlphaFoldDB" id="A0A644WR02"/>
<evidence type="ECO:0000256" key="1">
    <source>
        <dbReference type="SAM" id="Phobius"/>
    </source>
</evidence>
<reference evidence="2" key="1">
    <citation type="submission" date="2019-08" db="EMBL/GenBank/DDBJ databases">
        <authorList>
            <person name="Kucharzyk K."/>
            <person name="Murdoch R.W."/>
            <person name="Higgins S."/>
            <person name="Loffler F."/>
        </authorList>
    </citation>
    <scope>NUCLEOTIDE SEQUENCE</scope>
</reference>
<name>A0A644WR02_9ZZZZ</name>
<dbReference type="EMBL" id="VSSQ01001060">
    <property type="protein sequence ID" value="MPM04674.1"/>
    <property type="molecule type" value="Genomic_DNA"/>
</dbReference>
<gene>
    <name evidence="2" type="ORF">SDC9_50953</name>
</gene>
<feature type="transmembrane region" description="Helical" evidence="1">
    <location>
        <begin position="54"/>
        <end position="72"/>
    </location>
</feature>
<evidence type="ECO:0000313" key="2">
    <source>
        <dbReference type="EMBL" id="MPM04674.1"/>
    </source>
</evidence>
<accession>A0A644WR02</accession>
<proteinExistence type="predicted"/>
<comment type="caution">
    <text evidence="2">The sequence shown here is derived from an EMBL/GenBank/DDBJ whole genome shotgun (WGS) entry which is preliminary data.</text>
</comment>
<keyword evidence="1" id="KW-0472">Membrane</keyword>
<keyword evidence="1" id="KW-1133">Transmembrane helix</keyword>
<protein>
    <submittedName>
        <fullName evidence="2">Uncharacterized protein</fullName>
    </submittedName>
</protein>
<organism evidence="2">
    <name type="scientific">bioreactor metagenome</name>
    <dbReference type="NCBI Taxonomy" id="1076179"/>
    <lineage>
        <taxon>unclassified sequences</taxon>
        <taxon>metagenomes</taxon>
        <taxon>ecological metagenomes</taxon>
    </lineage>
</organism>
<keyword evidence="1" id="KW-0812">Transmembrane</keyword>
<sequence>MNNESNKKIERKNKEENKNAFNDIKMFLYLLLCSEFFMLYLSGKQMFYENVDCSPAVAGINTVLLILTILHIRKIRNSKN</sequence>